<dbReference type="PROSITE" id="PS50112">
    <property type="entry name" value="PAS"/>
    <property type="match status" value="3"/>
</dbReference>
<reference evidence="12 13" key="1">
    <citation type="submission" date="2018-05" db="EMBL/GenBank/DDBJ databases">
        <title>Genomic Encyclopedia of Type Strains, Phase IV (KMG-IV): sequencing the most valuable type-strain genomes for metagenomic binning, comparative biology and taxonomic classification.</title>
        <authorList>
            <person name="Goeker M."/>
        </authorList>
    </citation>
    <scope>NUCLEOTIDE SEQUENCE [LARGE SCALE GENOMIC DNA]</scope>
    <source>
        <strain evidence="12 13">DSM 566</strain>
    </source>
</reference>
<feature type="domain" description="PAC" evidence="11">
    <location>
        <begin position="203"/>
        <end position="255"/>
    </location>
</feature>
<evidence type="ECO:0000313" key="12">
    <source>
        <dbReference type="EMBL" id="PXW99567.1"/>
    </source>
</evidence>
<dbReference type="NCBIfam" id="TIGR00229">
    <property type="entry name" value="sensory_box"/>
    <property type="match status" value="3"/>
</dbReference>
<proteinExistence type="predicted"/>
<dbReference type="InterPro" id="IPR035965">
    <property type="entry name" value="PAS-like_dom_sf"/>
</dbReference>
<feature type="domain" description="PAS" evidence="10">
    <location>
        <begin position="1"/>
        <end position="47"/>
    </location>
</feature>
<feature type="domain" description="Histidine kinase" evidence="9">
    <location>
        <begin position="393"/>
        <end position="588"/>
    </location>
</feature>
<gene>
    <name evidence="12" type="ORF">C7444_101397</name>
</gene>
<dbReference type="Pfam" id="PF08448">
    <property type="entry name" value="PAS_4"/>
    <property type="match status" value="2"/>
</dbReference>
<dbReference type="Pfam" id="PF07568">
    <property type="entry name" value="HisKA_2"/>
    <property type="match status" value="1"/>
</dbReference>
<dbReference type="Gene3D" id="3.30.450.20">
    <property type="entry name" value="PAS domain"/>
    <property type="match status" value="3"/>
</dbReference>
<dbReference type="PROSITE" id="PS50113">
    <property type="entry name" value="PAC"/>
    <property type="match status" value="2"/>
</dbReference>
<evidence type="ECO:0000256" key="8">
    <source>
        <dbReference type="ARBA" id="ARBA00023026"/>
    </source>
</evidence>
<dbReference type="PANTHER" id="PTHR41523">
    <property type="entry name" value="TWO-COMPONENT SYSTEM SENSOR PROTEIN"/>
    <property type="match status" value="1"/>
</dbReference>
<dbReference type="SUPFAM" id="SSF55874">
    <property type="entry name" value="ATPase domain of HSP90 chaperone/DNA topoisomerase II/histidine kinase"/>
    <property type="match status" value="1"/>
</dbReference>
<keyword evidence="6" id="KW-0418">Kinase</keyword>
<keyword evidence="13" id="KW-1185">Reference proteome</keyword>
<evidence type="ECO:0000256" key="4">
    <source>
        <dbReference type="ARBA" id="ARBA00022679"/>
    </source>
</evidence>
<dbReference type="InterPro" id="IPR000014">
    <property type="entry name" value="PAS"/>
</dbReference>
<feature type="domain" description="PAC" evidence="11">
    <location>
        <begin position="74"/>
        <end position="126"/>
    </location>
</feature>
<dbReference type="AlphaFoldDB" id="A0A318H6F0"/>
<dbReference type="InterPro" id="IPR036890">
    <property type="entry name" value="HATPase_C_sf"/>
</dbReference>
<dbReference type="InterPro" id="IPR003594">
    <property type="entry name" value="HATPase_dom"/>
</dbReference>
<dbReference type="InterPro" id="IPR005467">
    <property type="entry name" value="His_kinase_dom"/>
</dbReference>
<evidence type="ECO:0000259" key="10">
    <source>
        <dbReference type="PROSITE" id="PS50112"/>
    </source>
</evidence>
<dbReference type="CDD" id="cd00130">
    <property type="entry name" value="PAS"/>
    <property type="match status" value="3"/>
</dbReference>
<evidence type="ECO:0000256" key="6">
    <source>
        <dbReference type="ARBA" id="ARBA00022777"/>
    </source>
</evidence>
<evidence type="ECO:0000259" key="11">
    <source>
        <dbReference type="PROSITE" id="PS50113"/>
    </source>
</evidence>
<dbReference type="FunFam" id="3.30.450.20:FF:000155">
    <property type="entry name" value="Sensor histidine kinase TodS"/>
    <property type="match status" value="1"/>
</dbReference>
<dbReference type="EMBL" id="QJJS01000001">
    <property type="protein sequence ID" value="PXW99567.1"/>
    <property type="molecule type" value="Genomic_DNA"/>
</dbReference>
<dbReference type="SMART" id="SM00387">
    <property type="entry name" value="HATPase_c"/>
    <property type="match status" value="1"/>
</dbReference>
<dbReference type="SMART" id="SM00086">
    <property type="entry name" value="PAC"/>
    <property type="match status" value="3"/>
</dbReference>
<feature type="domain" description="PAS" evidence="10">
    <location>
        <begin position="256"/>
        <end position="300"/>
    </location>
</feature>
<accession>A0A318H6F0</accession>
<keyword evidence="8" id="KW-0843">Virulence</keyword>
<keyword evidence="5" id="KW-0547">Nucleotide-binding</keyword>
<dbReference type="Proteomes" id="UP000247811">
    <property type="component" value="Unassembled WGS sequence"/>
</dbReference>
<dbReference type="GO" id="GO:0006355">
    <property type="term" value="P:regulation of DNA-templated transcription"/>
    <property type="evidence" value="ECO:0007669"/>
    <property type="project" value="InterPro"/>
</dbReference>
<keyword evidence="7" id="KW-0067">ATP-binding</keyword>
<dbReference type="EC" id="2.7.13.3" evidence="2"/>
<dbReference type="SUPFAM" id="SSF55785">
    <property type="entry name" value="PYP-like sensor domain (PAS domain)"/>
    <property type="match status" value="3"/>
</dbReference>
<evidence type="ECO:0000256" key="7">
    <source>
        <dbReference type="ARBA" id="ARBA00022840"/>
    </source>
</evidence>
<evidence type="ECO:0000256" key="1">
    <source>
        <dbReference type="ARBA" id="ARBA00000085"/>
    </source>
</evidence>
<feature type="domain" description="PAS" evidence="10">
    <location>
        <begin position="127"/>
        <end position="172"/>
    </location>
</feature>
<sequence length="590" mass="65357">MLLTNVLDALPIPVAMLDREGRILRVNQRLLDVSRWGADELVGQRVLDVSRDFGGPIHQHVQTVCRSGEALRGQVLSGAITRDPGLRRTWHVDFSPLHDDHGELAAVLMVMQEVTEQLAREQALTDNLAHLRRVLDSLFAFVGVLQPDGTLIEANRAPLQAAGLTWDDVVGRKFWDCHWWSHDAGVSERCRDSVRRAAAGETVRFDVPVRMAGGELMEIDYMIAPMCDEQGRITHLIPSGADITARLRTEQGLLRSERRFRELFESVPEGLAVVDEQGIIVQVNAHMERLCGSSRQELEGSPVHRLIPARFAAAHSAHMAGYWTRPTPRQMGERILWLQRRDGSELPVEAGLTPVPSASGRQVLVTLTDCSQREAAKAQIEGALKEKTVLLNEVHHRVKNNLQVVSSLLSLQLRTVPAEVRQPLSAAQGRVRAMALIHQLLYEGKDYAQIDLTLYVQKLLRLLRESHVPAGAPIELVATMDPVPIWLDLPRAVPCGLLINELVTNALKHAFPETRRGQVGVVLASTGARARLVVRDDGVGLPPEVRFEDHHSSLGLQLVPLLAEQLGASVTLHREAGCSFEFEFAVQEAT</sequence>
<dbReference type="Pfam" id="PF00989">
    <property type="entry name" value="PAS"/>
    <property type="match status" value="1"/>
</dbReference>
<dbReference type="GO" id="GO:0005524">
    <property type="term" value="F:ATP binding"/>
    <property type="evidence" value="ECO:0007669"/>
    <property type="project" value="UniProtKB-KW"/>
</dbReference>
<evidence type="ECO:0000256" key="2">
    <source>
        <dbReference type="ARBA" id="ARBA00012438"/>
    </source>
</evidence>
<evidence type="ECO:0000256" key="3">
    <source>
        <dbReference type="ARBA" id="ARBA00022553"/>
    </source>
</evidence>
<dbReference type="InterPro" id="IPR000700">
    <property type="entry name" value="PAS-assoc_C"/>
</dbReference>
<dbReference type="PANTHER" id="PTHR41523:SF8">
    <property type="entry name" value="ETHYLENE RESPONSE SENSOR PROTEIN"/>
    <property type="match status" value="1"/>
</dbReference>
<dbReference type="InterPro" id="IPR011495">
    <property type="entry name" value="Sig_transdc_His_kin_sub2_dim/P"/>
</dbReference>
<dbReference type="Gene3D" id="3.30.565.10">
    <property type="entry name" value="Histidine kinase-like ATPase, C-terminal domain"/>
    <property type="match status" value="1"/>
</dbReference>
<dbReference type="InterPro" id="IPR001610">
    <property type="entry name" value="PAC"/>
</dbReference>
<organism evidence="12 13">
    <name type="scientific">Sphaerotilus hippei</name>
    <dbReference type="NCBI Taxonomy" id="744406"/>
    <lineage>
        <taxon>Bacteria</taxon>
        <taxon>Pseudomonadati</taxon>
        <taxon>Pseudomonadota</taxon>
        <taxon>Betaproteobacteria</taxon>
        <taxon>Burkholderiales</taxon>
        <taxon>Sphaerotilaceae</taxon>
        <taxon>Sphaerotilus</taxon>
    </lineage>
</organism>
<keyword evidence="3" id="KW-0597">Phosphoprotein</keyword>
<protein>
    <recommendedName>
        <fullName evidence="2">histidine kinase</fullName>
        <ecNumber evidence="2">2.7.13.3</ecNumber>
    </recommendedName>
</protein>
<dbReference type="SMART" id="SM00091">
    <property type="entry name" value="PAS"/>
    <property type="match status" value="3"/>
</dbReference>
<dbReference type="InterPro" id="IPR013767">
    <property type="entry name" value="PAS_fold"/>
</dbReference>
<evidence type="ECO:0000313" key="13">
    <source>
        <dbReference type="Proteomes" id="UP000247811"/>
    </source>
</evidence>
<comment type="catalytic activity">
    <reaction evidence="1">
        <text>ATP + protein L-histidine = ADP + protein N-phospho-L-histidine.</text>
        <dbReference type="EC" id="2.7.13.3"/>
    </reaction>
</comment>
<evidence type="ECO:0000259" key="9">
    <source>
        <dbReference type="PROSITE" id="PS50109"/>
    </source>
</evidence>
<name>A0A318H6F0_9BURK</name>
<comment type="caution">
    <text evidence="12">The sequence shown here is derived from an EMBL/GenBank/DDBJ whole genome shotgun (WGS) entry which is preliminary data.</text>
</comment>
<dbReference type="OrthoDB" id="9770795at2"/>
<evidence type="ECO:0000256" key="5">
    <source>
        <dbReference type="ARBA" id="ARBA00022741"/>
    </source>
</evidence>
<dbReference type="RefSeq" id="WP_110399118.1">
    <property type="nucleotide sequence ID" value="NZ_QJJS01000001.1"/>
</dbReference>
<dbReference type="Pfam" id="PF02518">
    <property type="entry name" value="HATPase_c"/>
    <property type="match status" value="1"/>
</dbReference>
<dbReference type="PROSITE" id="PS50109">
    <property type="entry name" value="HIS_KIN"/>
    <property type="match status" value="1"/>
</dbReference>
<keyword evidence="4" id="KW-0808">Transferase</keyword>
<dbReference type="InterPro" id="IPR013656">
    <property type="entry name" value="PAS_4"/>
</dbReference>
<dbReference type="GO" id="GO:0004673">
    <property type="term" value="F:protein histidine kinase activity"/>
    <property type="evidence" value="ECO:0007669"/>
    <property type="project" value="UniProtKB-EC"/>
</dbReference>